<organism evidence="6">
    <name type="scientific">Cuerna arida</name>
    <dbReference type="NCBI Taxonomy" id="1464854"/>
    <lineage>
        <taxon>Eukaryota</taxon>
        <taxon>Metazoa</taxon>
        <taxon>Ecdysozoa</taxon>
        <taxon>Arthropoda</taxon>
        <taxon>Hexapoda</taxon>
        <taxon>Insecta</taxon>
        <taxon>Pterygota</taxon>
        <taxon>Neoptera</taxon>
        <taxon>Paraneoptera</taxon>
        <taxon>Hemiptera</taxon>
        <taxon>Auchenorrhyncha</taxon>
        <taxon>Membracoidea</taxon>
        <taxon>Cicadellidae</taxon>
        <taxon>Cicadellinae</taxon>
        <taxon>Proconiini</taxon>
        <taxon>Cuerna</taxon>
    </lineage>
</organism>
<dbReference type="SUPFAM" id="SSF51905">
    <property type="entry name" value="FAD/NAD(P)-binding domain"/>
    <property type="match status" value="1"/>
</dbReference>
<evidence type="ECO:0000313" key="6">
    <source>
        <dbReference type="EMBL" id="JAS44584.1"/>
    </source>
</evidence>
<dbReference type="PANTHER" id="PTHR23023">
    <property type="entry name" value="DIMETHYLANILINE MONOOXYGENASE"/>
    <property type="match status" value="1"/>
</dbReference>
<dbReference type="PRINTS" id="PR00370">
    <property type="entry name" value="FMOXYGENASE"/>
</dbReference>
<reference evidence="6" key="1">
    <citation type="submission" date="2015-11" db="EMBL/GenBank/DDBJ databases">
        <title>De novo transcriptome assembly of four potential Pierce s Disease insect vectors from Arizona vineyards.</title>
        <authorList>
            <person name="Tassone E.E."/>
        </authorList>
    </citation>
    <scope>NUCLEOTIDE SEQUENCE</scope>
</reference>
<dbReference type="AlphaFoldDB" id="A0A1B6F338"/>
<dbReference type="GO" id="GO:0004499">
    <property type="term" value="F:N,N-dimethylaniline monooxygenase activity"/>
    <property type="evidence" value="ECO:0007669"/>
    <property type="project" value="InterPro"/>
</dbReference>
<keyword evidence="4" id="KW-0521">NADP</keyword>
<gene>
    <name evidence="6" type="ORF">g.48564</name>
</gene>
<dbReference type="EMBL" id="GECZ01025185">
    <property type="protein sequence ID" value="JAS44584.1"/>
    <property type="molecule type" value="Transcribed_RNA"/>
</dbReference>
<dbReference type="GO" id="GO:0050660">
    <property type="term" value="F:flavin adenine dinucleotide binding"/>
    <property type="evidence" value="ECO:0007669"/>
    <property type="project" value="InterPro"/>
</dbReference>
<evidence type="ECO:0000256" key="3">
    <source>
        <dbReference type="ARBA" id="ARBA00022827"/>
    </source>
</evidence>
<feature type="non-terminal residue" evidence="6">
    <location>
        <position position="1"/>
    </location>
</feature>
<evidence type="ECO:0008006" key="7">
    <source>
        <dbReference type="Google" id="ProtNLM"/>
    </source>
</evidence>
<sequence>SGYLGGTWRYTGCTCTDDYGAPIQTSMYSNLKTNLPKEVMMFPGITYKNTNDSYLSSEEVLEYINDYADKFQLRSLCKFHHLVVKISRTESEWEVTVEDLRNKASFTYYFDILFICNGVNNTPFTAYIEGAEHFRGRSMHSHEYRKSEPFLGQRVL</sequence>
<keyword evidence="5" id="KW-0560">Oxidoreductase</keyword>
<evidence type="ECO:0000256" key="5">
    <source>
        <dbReference type="ARBA" id="ARBA00023002"/>
    </source>
</evidence>
<evidence type="ECO:0000256" key="2">
    <source>
        <dbReference type="ARBA" id="ARBA00022630"/>
    </source>
</evidence>
<comment type="similarity">
    <text evidence="1">Belongs to the FMO family.</text>
</comment>
<keyword evidence="2" id="KW-0285">Flavoprotein</keyword>
<keyword evidence="3" id="KW-0274">FAD</keyword>
<dbReference type="Gene3D" id="3.50.50.60">
    <property type="entry name" value="FAD/NAD(P)-binding domain"/>
    <property type="match status" value="1"/>
</dbReference>
<feature type="non-terminal residue" evidence="6">
    <location>
        <position position="156"/>
    </location>
</feature>
<dbReference type="InterPro" id="IPR020946">
    <property type="entry name" value="Flavin_mOase-like"/>
</dbReference>
<dbReference type="InterPro" id="IPR036188">
    <property type="entry name" value="FAD/NAD-bd_sf"/>
</dbReference>
<dbReference type="InterPro" id="IPR000960">
    <property type="entry name" value="Flavin_mOase"/>
</dbReference>
<name>A0A1B6F338_9HEMI</name>
<protein>
    <recommendedName>
        <fullName evidence="7">Flavin-containing monooxygenase</fullName>
    </recommendedName>
</protein>
<dbReference type="Pfam" id="PF00743">
    <property type="entry name" value="FMO-like"/>
    <property type="match status" value="1"/>
</dbReference>
<dbReference type="InterPro" id="IPR050346">
    <property type="entry name" value="FMO-like"/>
</dbReference>
<proteinExistence type="inferred from homology"/>
<accession>A0A1B6F338</accession>
<dbReference type="GO" id="GO:0050661">
    <property type="term" value="F:NADP binding"/>
    <property type="evidence" value="ECO:0007669"/>
    <property type="project" value="InterPro"/>
</dbReference>
<evidence type="ECO:0000256" key="4">
    <source>
        <dbReference type="ARBA" id="ARBA00022857"/>
    </source>
</evidence>
<evidence type="ECO:0000256" key="1">
    <source>
        <dbReference type="ARBA" id="ARBA00009183"/>
    </source>
</evidence>